<sequence>VADRMIDLLEGAQCLSPSTAREDSPIPTSPTRSPRIRLSQRTITKLAECRHFHYASVELGPIDLCIEEETEDGYQIAVTSEGETWRIARSWVSLIEFDQQLHRCIFERRHSKLAELGLLESDETAIGDSGGSTSTTSKMGESRRRLLDSYLNRLSRLTGSLITCYPVLKFLEVDSRGRHFLPPEMSAINTPAIAAAIVTKEFVAAQPDQLTIRVGDIISIIEMCSRVQNEQTWWKAKLTISASGGKGGGQPAHDENSNTFKIGFFPSNCVQLFEDKGINVSPPSSHKSFSAARRVSQLFKRGRRRNPVFGCDLQAHLERSGRRVPLILERCVDVIEKHGVVTGIYRQCGIQSNIQRLRAKFDCGADPDLYEFTIVRDVYCVSSLLKQYFRQLPNPLFTYQSYHALLDAFESETEEDKIRKLQIALDELPLGHFNTARYLMKHLNRLCDHTSSTDMTSRNLAIVWAPNLFRAPPSINGQDSHLLSGLNVHTSLCNFIIEHTNEIFGDEKMEESFQSVSGYTDNFNSSLLHSRHQSFNGLICEEDESLKKSQSDSRFSRLFRGKSVDEFVGGFRNRRRTLNGTENSRLKTGISVKTDDPDEEKVKWRRSQSTDAFRARRSDSIISMITKGYGEIRDGVRTWTKRAYSLRPGSRPPPSPQLTHVERMGDSVTVSTMSRVSTVDSISRPNGIREESPTSSCSGSLKEFMTAKEKRVAFKTTAFERYAELPLAERSSPVEEWSSESRNSPLLEMSRYDNVSPARPREHVIDRVVAGFEPTIESPSPSPQFHNGTAC</sequence>
<comment type="similarity">
    <text evidence="1">Belongs to the PX domain-containing GAP family.</text>
</comment>
<evidence type="ECO:0000256" key="2">
    <source>
        <dbReference type="ARBA" id="ARBA00022443"/>
    </source>
</evidence>
<dbReference type="PROSITE" id="PS50002">
    <property type="entry name" value="SH3"/>
    <property type="match status" value="1"/>
</dbReference>
<evidence type="ECO:0000313" key="9">
    <source>
        <dbReference type="Proteomes" id="UP001432027"/>
    </source>
</evidence>
<dbReference type="SUPFAM" id="SSF48350">
    <property type="entry name" value="GTPase activation domain, GAP"/>
    <property type="match status" value="1"/>
</dbReference>
<dbReference type="Proteomes" id="UP001432027">
    <property type="component" value="Unassembled WGS sequence"/>
</dbReference>
<keyword evidence="3" id="KW-0343">GTPase activation</keyword>
<evidence type="ECO:0000256" key="3">
    <source>
        <dbReference type="ARBA" id="ARBA00022468"/>
    </source>
</evidence>
<dbReference type="PANTHER" id="PTHR15729">
    <property type="entry name" value="CDC42 GTPASE-ACTIVATING PROTEIN"/>
    <property type="match status" value="1"/>
</dbReference>
<dbReference type="GO" id="GO:0007264">
    <property type="term" value="P:small GTPase-mediated signal transduction"/>
    <property type="evidence" value="ECO:0007669"/>
    <property type="project" value="TreeGrafter"/>
</dbReference>
<dbReference type="InterPro" id="IPR036028">
    <property type="entry name" value="SH3-like_dom_sf"/>
</dbReference>
<dbReference type="AlphaFoldDB" id="A0AAV5ULC0"/>
<evidence type="ECO:0000256" key="4">
    <source>
        <dbReference type="PROSITE-ProRule" id="PRU00192"/>
    </source>
</evidence>
<dbReference type="InterPro" id="IPR008936">
    <property type="entry name" value="Rho_GTPase_activation_prot"/>
</dbReference>
<evidence type="ECO:0000256" key="5">
    <source>
        <dbReference type="SAM" id="MobiDB-lite"/>
    </source>
</evidence>
<dbReference type="Gene3D" id="2.30.30.40">
    <property type="entry name" value="SH3 Domains"/>
    <property type="match status" value="1"/>
</dbReference>
<comment type="caution">
    <text evidence="8">The sequence shown here is derived from an EMBL/GenBank/DDBJ whole genome shotgun (WGS) entry which is preliminary data.</text>
</comment>
<dbReference type="InterPro" id="IPR051576">
    <property type="entry name" value="PX-Rho_GAP"/>
</dbReference>
<dbReference type="Gene3D" id="3.30.1520.10">
    <property type="entry name" value="Phox-like domain"/>
    <property type="match status" value="1"/>
</dbReference>
<name>A0AAV5ULC0_9BILA</name>
<dbReference type="EMBL" id="BTSX01000006">
    <property type="protein sequence ID" value="GMT07382.1"/>
    <property type="molecule type" value="Genomic_DNA"/>
</dbReference>
<dbReference type="PANTHER" id="PTHR15729:SF10">
    <property type="entry name" value="GTPASE-ACTIVATING PROTEIN CDGAPR"/>
    <property type="match status" value="1"/>
</dbReference>
<dbReference type="SUPFAM" id="SSF64268">
    <property type="entry name" value="PX domain"/>
    <property type="match status" value="1"/>
</dbReference>
<keyword evidence="2 4" id="KW-0728">SH3 domain</keyword>
<accession>A0AAV5ULC0</accession>
<feature type="domain" description="SH3" evidence="6">
    <location>
        <begin position="191"/>
        <end position="275"/>
    </location>
</feature>
<evidence type="ECO:0000256" key="1">
    <source>
        <dbReference type="ARBA" id="ARBA00008795"/>
    </source>
</evidence>
<evidence type="ECO:0000259" key="7">
    <source>
        <dbReference type="PROSITE" id="PS50238"/>
    </source>
</evidence>
<dbReference type="SUPFAM" id="SSF50044">
    <property type="entry name" value="SH3-domain"/>
    <property type="match status" value="1"/>
</dbReference>
<dbReference type="InterPro" id="IPR001452">
    <property type="entry name" value="SH3_domain"/>
</dbReference>
<gene>
    <name evidence="8" type="ORF">PENTCL1PPCAC_29556</name>
</gene>
<feature type="domain" description="Rho-GAP" evidence="7">
    <location>
        <begin position="311"/>
        <end position="504"/>
    </location>
</feature>
<dbReference type="PROSITE" id="PS50238">
    <property type="entry name" value="RHOGAP"/>
    <property type="match status" value="1"/>
</dbReference>
<dbReference type="Pfam" id="PF00620">
    <property type="entry name" value="RhoGAP"/>
    <property type="match status" value="1"/>
</dbReference>
<dbReference type="GO" id="GO:0035091">
    <property type="term" value="F:phosphatidylinositol binding"/>
    <property type="evidence" value="ECO:0007669"/>
    <property type="project" value="InterPro"/>
</dbReference>
<dbReference type="InterPro" id="IPR036871">
    <property type="entry name" value="PX_dom_sf"/>
</dbReference>
<dbReference type="Gene3D" id="1.10.555.10">
    <property type="entry name" value="Rho GTPase activation protein"/>
    <property type="match status" value="1"/>
</dbReference>
<dbReference type="GO" id="GO:0005096">
    <property type="term" value="F:GTPase activator activity"/>
    <property type="evidence" value="ECO:0007669"/>
    <property type="project" value="UniProtKB-KW"/>
</dbReference>
<feature type="non-terminal residue" evidence="8">
    <location>
        <position position="1"/>
    </location>
</feature>
<proteinExistence type="inferred from homology"/>
<evidence type="ECO:0000259" key="6">
    <source>
        <dbReference type="PROSITE" id="PS50002"/>
    </source>
</evidence>
<dbReference type="SMART" id="SM00324">
    <property type="entry name" value="RhoGAP"/>
    <property type="match status" value="1"/>
</dbReference>
<keyword evidence="9" id="KW-1185">Reference proteome</keyword>
<feature type="region of interest" description="Disordered" evidence="5">
    <location>
        <begin position="675"/>
        <end position="699"/>
    </location>
</feature>
<reference evidence="8" key="1">
    <citation type="submission" date="2023-10" db="EMBL/GenBank/DDBJ databases">
        <title>Genome assembly of Pristionchus species.</title>
        <authorList>
            <person name="Yoshida K."/>
            <person name="Sommer R.J."/>
        </authorList>
    </citation>
    <scope>NUCLEOTIDE SEQUENCE</scope>
    <source>
        <strain evidence="8">RS0144</strain>
    </source>
</reference>
<dbReference type="SMART" id="SM00326">
    <property type="entry name" value="SH3"/>
    <property type="match status" value="1"/>
</dbReference>
<organism evidence="8 9">
    <name type="scientific">Pristionchus entomophagus</name>
    <dbReference type="NCBI Taxonomy" id="358040"/>
    <lineage>
        <taxon>Eukaryota</taxon>
        <taxon>Metazoa</taxon>
        <taxon>Ecdysozoa</taxon>
        <taxon>Nematoda</taxon>
        <taxon>Chromadorea</taxon>
        <taxon>Rhabditida</taxon>
        <taxon>Rhabditina</taxon>
        <taxon>Diplogasteromorpha</taxon>
        <taxon>Diplogasteroidea</taxon>
        <taxon>Neodiplogasteridae</taxon>
        <taxon>Pristionchus</taxon>
    </lineage>
</organism>
<dbReference type="InterPro" id="IPR000198">
    <property type="entry name" value="RhoGAP_dom"/>
</dbReference>
<protein>
    <submittedName>
        <fullName evidence="8">Uncharacterized protein</fullName>
    </submittedName>
</protein>
<evidence type="ECO:0000313" key="8">
    <source>
        <dbReference type="EMBL" id="GMT07382.1"/>
    </source>
</evidence>